<comment type="caution">
    <text evidence="2">The sequence shown here is derived from an EMBL/GenBank/DDBJ whole genome shotgun (WGS) entry which is preliminary data.</text>
</comment>
<sequence length="171" mass="17864">MADSKLSEMISSSLESIRTIADSGTVVGDPITTNNGTVIIPVSKISVGFASGGLDYLPKNEDKKDQPAQNPKMPAKTPAPCFGGGGGTGVSVVPVCFLVVSRDGNVSMLNITNPASVPPAVGVVDSVSSFAEKAPDIVARFKEIFSKKKKPEDGLDDDRLKSEIENLAEKD</sequence>
<dbReference type="PIRSF" id="PIRSF021377">
    <property type="entry name" value="YtfJ"/>
    <property type="match status" value="1"/>
</dbReference>
<evidence type="ECO:0000256" key="1">
    <source>
        <dbReference type="SAM" id="MobiDB-lite"/>
    </source>
</evidence>
<accession>A0AAE3FI82</accession>
<feature type="region of interest" description="Disordered" evidence="1">
    <location>
        <begin position="58"/>
        <end position="80"/>
    </location>
</feature>
<protein>
    <submittedName>
        <fullName evidence="2">Sporulation protein YtfJ</fullName>
    </submittedName>
</protein>
<dbReference type="PANTHER" id="PTHR39162">
    <property type="entry name" value="GLL3345 PROTEIN"/>
    <property type="match status" value="1"/>
</dbReference>
<proteinExistence type="predicted"/>
<feature type="region of interest" description="Disordered" evidence="1">
    <location>
        <begin position="150"/>
        <end position="171"/>
    </location>
</feature>
<name>A0AAE3FI82_9BACT</name>
<organism evidence="2 3">
    <name type="scientific">Candidatus Colimorpha enterica</name>
    <dbReference type="NCBI Taxonomy" id="3083063"/>
    <lineage>
        <taxon>Bacteria</taxon>
        <taxon>Pseudomonadati</taxon>
        <taxon>Bacteroidota</taxon>
        <taxon>Bacteroidia</taxon>
        <taxon>Bacteroidales</taxon>
        <taxon>Candidatus Colimorpha</taxon>
    </lineage>
</organism>
<dbReference type="InterPro" id="IPR014229">
    <property type="entry name" value="Spore_YtfJ"/>
</dbReference>
<reference evidence="2 3" key="1">
    <citation type="submission" date="2022-03" db="EMBL/GenBank/DDBJ databases">
        <title>Metagenome-assembled genomes from swine fecal metagenomes.</title>
        <authorList>
            <person name="Holman D.B."/>
            <person name="Kommadath A."/>
        </authorList>
    </citation>
    <scope>NUCLEOTIDE SEQUENCE [LARGE SCALE GENOMIC DNA]</scope>
    <source>
        <strain evidence="2">SUG147</strain>
    </source>
</reference>
<dbReference type="Proteomes" id="UP001139365">
    <property type="component" value="Unassembled WGS sequence"/>
</dbReference>
<dbReference type="EMBL" id="JALEMU010000133">
    <property type="protein sequence ID" value="MCI5756298.1"/>
    <property type="molecule type" value="Genomic_DNA"/>
</dbReference>
<dbReference type="PANTHER" id="PTHR39162:SF1">
    <property type="entry name" value="SPORULATION PROTEIN YTFJ"/>
    <property type="match status" value="1"/>
</dbReference>
<gene>
    <name evidence="2" type="ORF">MR241_08420</name>
</gene>
<evidence type="ECO:0000313" key="2">
    <source>
        <dbReference type="EMBL" id="MCI5756298.1"/>
    </source>
</evidence>
<dbReference type="AlphaFoldDB" id="A0AAE3FI82"/>
<dbReference type="Pfam" id="PF09579">
    <property type="entry name" value="Spore_YtfJ"/>
    <property type="match status" value="1"/>
</dbReference>
<evidence type="ECO:0000313" key="3">
    <source>
        <dbReference type="Proteomes" id="UP001139365"/>
    </source>
</evidence>